<name>A0A0G1U284_9BACT</name>
<organism evidence="2 3">
    <name type="scientific">Candidatus Beckwithbacteria bacterium GW2011_GWB1_47_15</name>
    <dbReference type="NCBI Taxonomy" id="1618371"/>
    <lineage>
        <taxon>Bacteria</taxon>
        <taxon>Candidatus Beckwithiibacteriota</taxon>
    </lineage>
</organism>
<dbReference type="Proteomes" id="UP000033860">
    <property type="component" value="Unassembled WGS sequence"/>
</dbReference>
<dbReference type="AlphaFoldDB" id="A0A0G1U284"/>
<evidence type="ECO:0000256" key="1">
    <source>
        <dbReference type="SAM" id="Phobius"/>
    </source>
</evidence>
<evidence type="ECO:0000313" key="3">
    <source>
        <dbReference type="Proteomes" id="UP000033860"/>
    </source>
</evidence>
<sequence>MGLEARDAHQLTLEQAVSEIKDLDCDQVSETQWEDLGEAWMGQIHFDPGVHERMDQMMGGEGSESLRQAHMRMGQNYLGCGSKNLGMAGMMRTGMMGWGGGWQPWYQPAGILSSITWLAVIAALIAITRYFWKKGGEKK</sequence>
<comment type="caution">
    <text evidence="2">The sequence shown here is derived from an EMBL/GenBank/DDBJ whole genome shotgun (WGS) entry which is preliminary data.</text>
</comment>
<feature type="transmembrane region" description="Helical" evidence="1">
    <location>
        <begin position="105"/>
        <end position="132"/>
    </location>
</feature>
<keyword evidence="1" id="KW-1133">Transmembrane helix</keyword>
<protein>
    <submittedName>
        <fullName evidence="2">Uncharacterized protein</fullName>
    </submittedName>
</protein>
<dbReference type="EMBL" id="LCNT01000010">
    <property type="protein sequence ID" value="KKU60478.1"/>
    <property type="molecule type" value="Genomic_DNA"/>
</dbReference>
<evidence type="ECO:0000313" key="2">
    <source>
        <dbReference type="EMBL" id="KKU60478.1"/>
    </source>
</evidence>
<gene>
    <name evidence="2" type="ORF">UX85_C0010G0011</name>
</gene>
<keyword evidence="1" id="KW-0472">Membrane</keyword>
<proteinExistence type="predicted"/>
<accession>A0A0G1U284</accession>
<reference evidence="2 3" key="1">
    <citation type="journal article" date="2015" name="Nature">
        <title>rRNA introns, odd ribosomes, and small enigmatic genomes across a large radiation of phyla.</title>
        <authorList>
            <person name="Brown C.T."/>
            <person name="Hug L.A."/>
            <person name="Thomas B.C."/>
            <person name="Sharon I."/>
            <person name="Castelle C.J."/>
            <person name="Singh A."/>
            <person name="Wilkins M.J."/>
            <person name="Williams K.H."/>
            <person name="Banfield J.F."/>
        </authorList>
    </citation>
    <scope>NUCLEOTIDE SEQUENCE [LARGE SCALE GENOMIC DNA]</scope>
</reference>
<keyword evidence="1" id="KW-0812">Transmembrane</keyword>
<dbReference type="PATRIC" id="fig|1618371.3.peg.1119"/>